<evidence type="ECO:0000313" key="2">
    <source>
        <dbReference type="EMBL" id="KAD5803026.1"/>
    </source>
</evidence>
<evidence type="ECO:0000313" key="3">
    <source>
        <dbReference type="Proteomes" id="UP000326396"/>
    </source>
</evidence>
<sequence>MEDGVLWSIESVLGTINNANVELLLSDELGYEAKTKVYREQYTLPEDVRTVECEKLNNEEVANHNKFLSATTMEDDSHLYSPTSFPTIKKSPSTFLRSKLKINDLVTLLDYKPGDSGNHRHHQITDGTTIRHHSSDGGNKLEDSTRFDVDIARTDPHA</sequence>
<feature type="region of interest" description="Disordered" evidence="1">
    <location>
        <begin position="114"/>
        <end position="158"/>
    </location>
</feature>
<dbReference type="OrthoDB" id="657187at2759"/>
<comment type="caution">
    <text evidence="2">The sequence shown here is derived from an EMBL/GenBank/DDBJ whole genome shotgun (WGS) entry which is preliminary data.</text>
</comment>
<protein>
    <submittedName>
        <fullName evidence="2">Uncharacterized protein</fullName>
    </submittedName>
</protein>
<keyword evidence="3" id="KW-1185">Reference proteome</keyword>
<gene>
    <name evidence="2" type="ORF">E3N88_14386</name>
</gene>
<dbReference type="EMBL" id="SZYD01000007">
    <property type="protein sequence ID" value="KAD5803026.1"/>
    <property type="molecule type" value="Genomic_DNA"/>
</dbReference>
<organism evidence="2 3">
    <name type="scientific">Mikania micrantha</name>
    <name type="common">bitter vine</name>
    <dbReference type="NCBI Taxonomy" id="192012"/>
    <lineage>
        <taxon>Eukaryota</taxon>
        <taxon>Viridiplantae</taxon>
        <taxon>Streptophyta</taxon>
        <taxon>Embryophyta</taxon>
        <taxon>Tracheophyta</taxon>
        <taxon>Spermatophyta</taxon>
        <taxon>Magnoliopsida</taxon>
        <taxon>eudicotyledons</taxon>
        <taxon>Gunneridae</taxon>
        <taxon>Pentapetalae</taxon>
        <taxon>asterids</taxon>
        <taxon>campanulids</taxon>
        <taxon>Asterales</taxon>
        <taxon>Asteraceae</taxon>
        <taxon>Asteroideae</taxon>
        <taxon>Heliantheae alliance</taxon>
        <taxon>Eupatorieae</taxon>
        <taxon>Mikania</taxon>
    </lineage>
</organism>
<reference evidence="2 3" key="1">
    <citation type="submission" date="2019-05" db="EMBL/GenBank/DDBJ databases">
        <title>Mikania micrantha, genome provides insights into the molecular mechanism of rapid growth.</title>
        <authorList>
            <person name="Liu B."/>
        </authorList>
    </citation>
    <scope>NUCLEOTIDE SEQUENCE [LARGE SCALE GENOMIC DNA]</scope>
    <source>
        <strain evidence="2">NLD-2019</strain>
        <tissue evidence="2">Leaf</tissue>
    </source>
</reference>
<dbReference type="AlphaFoldDB" id="A0A5N6P3W5"/>
<dbReference type="Proteomes" id="UP000326396">
    <property type="component" value="Linkage Group LG15"/>
</dbReference>
<feature type="compositionally biased region" description="Basic and acidic residues" evidence="1">
    <location>
        <begin position="133"/>
        <end position="158"/>
    </location>
</feature>
<proteinExistence type="predicted"/>
<accession>A0A5N6P3W5</accession>
<name>A0A5N6P3W5_9ASTR</name>
<evidence type="ECO:0000256" key="1">
    <source>
        <dbReference type="SAM" id="MobiDB-lite"/>
    </source>
</evidence>